<proteinExistence type="predicted"/>
<evidence type="ECO:0000313" key="1">
    <source>
        <dbReference type="EMBL" id="GCC49242.1"/>
    </source>
</evidence>
<accession>A0A401U2X0</accession>
<sequence>VVVQEIIVARFAIRVDPDALQIVQDRLDTGLACIRAVAVGAAAGHRARLEGRREAAVSAGAVAVLGVPIVGAGSRIRILDLMHDAGIGRAAENLNAVRRHRGVAVSVAEVDHVGMTEHDVVGTGAAVDGLVEVVAHRIFLRQRGEVRHVTLLHVVEAERRRTLARGRRRRRVFRGE</sequence>
<evidence type="ECO:0000313" key="2">
    <source>
        <dbReference type="Proteomes" id="UP000287033"/>
    </source>
</evidence>
<feature type="non-terminal residue" evidence="1">
    <location>
        <position position="1"/>
    </location>
</feature>
<gene>
    <name evidence="1" type="ORF">chiPu_0033451</name>
</gene>
<keyword evidence="2" id="KW-1185">Reference proteome</keyword>
<protein>
    <submittedName>
        <fullName evidence="1">Uncharacterized protein</fullName>
    </submittedName>
</protein>
<dbReference type="Proteomes" id="UP000287033">
    <property type="component" value="Unassembled WGS sequence"/>
</dbReference>
<comment type="caution">
    <text evidence="1">The sequence shown here is derived from an EMBL/GenBank/DDBJ whole genome shotgun (WGS) entry which is preliminary data.</text>
</comment>
<feature type="non-terminal residue" evidence="1">
    <location>
        <position position="176"/>
    </location>
</feature>
<organism evidence="1 2">
    <name type="scientific">Chiloscyllium punctatum</name>
    <name type="common">Brownbanded bambooshark</name>
    <name type="synonym">Hemiscyllium punctatum</name>
    <dbReference type="NCBI Taxonomy" id="137246"/>
    <lineage>
        <taxon>Eukaryota</taxon>
        <taxon>Metazoa</taxon>
        <taxon>Chordata</taxon>
        <taxon>Craniata</taxon>
        <taxon>Vertebrata</taxon>
        <taxon>Chondrichthyes</taxon>
        <taxon>Elasmobranchii</taxon>
        <taxon>Galeomorphii</taxon>
        <taxon>Galeoidea</taxon>
        <taxon>Orectolobiformes</taxon>
        <taxon>Hemiscylliidae</taxon>
        <taxon>Chiloscyllium</taxon>
    </lineage>
</organism>
<dbReference type="AlphaFoldDB" id="A0A401U2X0"/>
<reference evidence="1 2" key="1">
    <citation type="journal article" date="2018" name="Nat. Ecol. Evol.">
        <title>Shark genomes provide insights into elasmobranch evolution and the origin of vertebrates.</title>
        <authorList>
            <person name="Hara Y"/>
            <person name="Yamaguchi K"/>
            <person name="Onimaru K"/>
            <person name="Kadota M"/>
            <person name="Koyanagi M"/>
            <person name="Keeley SD"/>
            <person name="Tatsumi K"/>
            <person name="Tanaka K"/>
            <person name="Motone F"/>
            <person name="Kageyama Y"/>
            <person name="Nozu R"/>
            <person name="Adachi N"/>
            <person name="Nishimura O"/>
            <person name="Nakagawa R"/>
            <person name="Tanegashima C"/>
            <person name="Kiyatake I"/>
            <person name="Matsumoto R"/>
            <person name="Murakumo K"/>
            <person name="Nishida K"/>
            <person name="Terakita A"/>
            <person name="Kuratani S"/>
            <person name="Sato K"/>
            <person name="Hyodo S Kuraku.S."/>
        </authorList>
    </citation>
    <scope>NUCLEOTIDE SEQUENCE [LARGE SCALE GENOMIC DNA]</scope>
</reference>
<dbReference type="EMBL" id="BEZZ01262991">
    <property type="protein sequence ID" value="GCC49242.1"/>
    <property type="molecule type" value="Genomic_DNA"/>
</dbReference>
<name>A0A401U2X0_CHIPU</name>